<comment type="function">
    <text evidence="6">Has a glutathione-disulfide oxidoreductase activity in the presence of NADPH and glutathione reductase. Reduces low molecular weight disulfides and proteins.</text>
</comment>
<gene>
    <name evidence="8" type="primary">grxC</name>
    <name evidence="8" type="ORF">RQP53_23415</name>
</gene>
<evidence type="ECO:0000313" key="8">
    <source>
        <dbReference type="EMBL" id="MDT9002249.1"/>
    </source>
</evidence>
<dbReference type="PROSITE" id="PS00195">
    <property type="entry name" value="GLUTAREDOXIN_1"/>
    <property type="match status" value="1"/>
</dbReference>
<evidence type="ECO:0000256" key="3">
    <source>
        <dbReference type="ARBA" id="ARBA00022982"/>
    </source>
</evidence>
<keyword evidence="3 6" id="KW-0249">Electron transport</keyword>
<dbReference type="InterPro" id="IPR014025">
    <property type="entry name" value="Glutaredoxin_subgr"/>
</dbReference>
<feature type="domain" description="Glutaredoxin" evidence="7">
    <location>
        <begin position="7"/>
        <end position="68"/>
    </location>
</feature>
<evidence type="ECO:0000256" key="2">
    <source>
        <dbReference type="ARBA" id="ARBA00022448"/>
    </source>
</evidence>
<organism evidence="8 9">
    <name type="scientific">Roseateles aquae</name>
    <dbReference type="NCBI Taxonomy" id="3077235"/>
    <lineage>
        <taxon>Bacteria</taxon>
        <taxon>Pseudomonadati</taxon>
        <taxon>Pseudomonadota</taxon>
        <taxon>Betaproteobacteria</taxon>
        <taxon>Burkholderiales</taxon>
        <taxon>Sphaerotilaceae</taxon>
        <taxon>Roseateles</taxon>
    </lineage>
</organism>
<dbReference type="Gene3D" id="3.40.30.10">
    <property type="entry name" value="Glutaredoxin"/>
    <property type="match status" value="1"/>
</dbReference>
<dbReference type="EMBL" id="JAVXZY010000014">
    <property type="protein sequence ID" value="MDT9002249.1"/>
    <property type="molecule type" value="Genomic_DNA"/>
</dbReference>
<evidence type="ECO:0000259" key="7">
    <source>
        <dbReference type="Pfam" id="PF00462"/>
    </source>
</evidence>
<dbReference type="RefSeq" id="WP_315653147.1">
    <property type="nucleotide sequence ID" value="NZ_JAVXZY010000014.1"/>
</dbReference>
<proteinExistence type="inferred from homology"/>
<dbReference type="PANTHER" id="PTHR45694:SF18">
    <property type="entry name" value="GLUTAREDOXIN-1-RELATED"/>
    <property type="match status" value="1"/>
</dbReference>
<evidence type="ECO:0000256" key="1">
    <source>
        <dbReference type="ARBA" id="ARBA00007787"/>
    </source>
</evidence>
<dbReference type="PANTHER" id="PTHR45694">
    <property type="entry name" value="GLUTAREDOXIN 2"/>
    <property type="match status" value="1"/>
</dbReference>
<keyword evidence="6" id="KW-0963">Cytoplasm</keyword>
<dbReference type="Pfam" id="PF00462">
    <property type="entry name" value="Glutaredoxin"/>
    <property type="match status" value="1"/>
</dbReference>
<evidence type="ECO:0000256" key="5">
    <source>
        <dbReference type="ARBA" id="ARBA00023284"/>
    </source>
</evidence>
<name>A0ABU3PIG2_9BURK</name>
<comment type="similarity">
    <text evidence="1 6">Belongs to the glutaredoxin family.</text>
</comment>
<comment type="caution">
    <text evidence="8">The sequence shown here is derived from an EMBL/GenBank/DDBJ whole genome shotgun (WGS) entry which is preliminary data.</text>
</comment>
<accession>A0ABU3PIG2</accession>
<dbReference type="InterPro" id="IPR036249">
    <property type="entry name" value="Thioredoxin-like_sf"/>
</dbReference>
<keyword evidence="5 6" id="KW-0676">Redox-active center</keyword>
<evidence type="ECO:0000256" key="4">
    <source>
        <dbReference type="ARBA" id="ARBA00023157"/>
    </source>
</evidence>
<keyword evidence="4" id="KW-1015">Disulfide bond</keyword>
<dbReference type="InterPro" id="IPR011767">
    <property type="entry name" value="GLR_AS"/>
</dbReference>
<dbReference type="SUPFAM" id="SSF52833">
    <property type="entry name" value="Thioredoxin-like"/>
    <property type="match status" value="1"/>
</dbReference>
<dbReference type="NCBIfam" id="TIGR02181">
    <property type="entry name" value="GRX_bact"/>
    <property type="match status" value="1"/>
</dbReference>
<reference evidence="8" key="1">
    <citation type="submission" date="2023-09" db="EMBL/GenBank/DDBJ databases">
        <title>Paucibacter sp. APW11 Genome sequencing and assembly.</title>
        <authorList>
            <person name="Kim I."/>
        </authorList>
    </citation>
    <scope>NUCLEOTIDE SEQUENCE</scope>
    <source>
        <strain evidence="8">APW11</strain>
    </source>
</reference>
<dbReference type="CDD" id="cd03418">
    <property type="entry name" value="GRX_GRXb_1_3_like"/>
    <property type="match status" value="1"/>
</dbReference>
<keyword evidence="9" id="KW-1185">Reference proteome</keyword>
<keyword evidence="2 6" id="KW-0813">Transport</keyword>
<sequence>MSSNDTITMFHTSTCPFCERAEALLEREGLAQRLNKVNIERDDALRAEMMSRSGRRTVPQIFIGDRHIGGYDDLVLLQRQGGLAAELLTQG</sequence>
<dbReference type="InterPro" id="IPR002109">
    <property type="entry name" value="Glutaredoxin"/>
</dbReference>
<evidence type="ECO:0000256" key="6">
    <source>
        <dbReference type="RuleBase" id="RU364065"/>
    </source>
</evidence>
<protein>
    <recommendedName>
        <fullName evidence="6">Glutaredoxin</fullName>
    </recommendedName>
</protein>
<dbReference type="InterPro" id="IPR011900">
    <property type="entry name" value="GRX_bact"/>
</dbReference>
<dbReference type="Proteomes" id="UP001246372">
    <property type="component" value="Unassembled WGS sequence"/>
</dbReference>
<dbReference type="PRINTS" id="PR00160">
    <property type="entry name" value="GLUTAREDOXIN"/>
</dbReference>
<dbReference type="PROSITE" id="PS51354">
    <property type="entry name" value="GLUTAREDOXIN_2"/>
    <property type="match status" value="1"/>
</dbReference>
<evidence type="ECO:0000313" key="9">
    <source>
        <dbReference type="Proteomes" id="UP001246372"/>
    </source>
</evidence>